<dbReference type="Proteomes" id="UP000267096">
    <property type="component" value="Unassembled WGS sequence"/>
</dbReference>
<sequence>MDVAYTQSAIGTHDCSVRRANTGAPLVQISNALYTAQWEFANGSDMILRCDCSDSGLVSAQQQQLVPIGASDVRLVAEKALVTPKD</sequence>
<feature type="domain" description="Transcription factor TFIIIC triple barrel" evidence="1">
    <location>
        <begin position="13"/>
        <end position="80"/>
    </location>
</feature>
<evidence type="ECO:0000313" key="4">
    <source>
        <dbReference type="WBParaSite" id="ASIM_0001027401-mRNA-1"/>
    </source>
</evidence>
<keyword evidence="3" id="KW-1185">Reference proteome</keyword>
<dbReference type="AlphaFoldDB" id="A0A0M3JRC6"/>
<organism evidence="4">
    <name type="scientific">Anisakis simplex</name>
    <name type="common">Herring worm</name>
    <dbReference type="NCBI Taxonomy" id="6269"/>
    <lineage>
        <taxon>Eukaryota</taxon>
        <taxon>Metazoa</taxon>
        <taxon>Ecdysozoa</taxon>
        <taxon>Nematoda</taxon>
        <taxon>Chromadorea</taxon>
        <taxon>Rhabditida</taxon>
        <taxon>Spirurina</taxon>
        <taxon>Ascaridomorpha</taxon>
        <taxon>Ascaridoidea</taxon>
        <taxon>Anisakidae</taxon>
        <taxon>Anisakis</taxon>
        <taxon>Anisakis simplex complex</taxon>
    </lineage>
</organism>
<accession>A0A0M3JRC6</accession>
<protein>
    <submittedName>
        <fullName evidence="4">TFIIIC_sub6 domain-containing protein</fullName>
    </submittedName>
</protein>
<proteinExistence type="predicted"/>
<dbReference type="OrthoDB" id="1877767at2759"/>
<reference evidence="4" key="1">
    <citation type="submission" date="2017-02" db="UniProtKB">
        <authorList>
            <consortium name="WormBaseParasite"/>
        </authorList>
    </citation>
    <scope>IDENTIFICATION</scope>
</reference>
<evidence type="ECO:0000313" key="2">
    <source>
        <dbReference type="EMBL" id="VDK42177.1"/>
    </source>
</evidence>
<dbReference type="Pfam" id="PF10419">
    <property type="entry name" value="TFIIIC_sub6"/>
    <property type="match status" value="1"/>
</dbReference>
<gene>
    <name evidence="2" type="ORF">ASIM_LOCUS10005</name>
</gene>
<name>A0A0M3JRC6_ANISI</name>
<reference evidence="2 3" key="2">
    <citation type="submission" date="2018-11" db="EMBL/GenBank/DDBJ databases">
        <authorList>
            <consortium name="Pathogen Informatics"/>
        </authorList>
    </citation>
    <scope>NUCLEOTIDE SEQUENCE [LARGE SCALE GENOMIC DNA]</scope>
</reference>
<evidence type="ECO:0000259" key="1">
    <source>
        <dbReference type="Pfam" id="PF10419"/>
    </source>
</evidence>
<dbReference type="WBParaSite" id="ASIM_0001027401-mRNA-1">
    <property type="protein sequence ID" value="ASIM_0001027401-mRNA-1"/>
    <property type="gene ID" value="ASIM_0001027401"/>
</dbReference>
<evidence type="ECO:0000313" key="3">
    <source>
        <dbReference type="Proteomes" id="UP000267096"/>
    </source>
</evidence>
<dbReference type="EMBL" id="UYRR01030980">
    <property type="protein sequence ID" value="VDK42177.1"/>
    <property type="molecule type" value="Genomic_DNA"/>
</dbReference>
<dbReference type="InterPro" id="IPR019481">
    <property type="entry name" value="TFIIIC_triple_barrel"/>
</dbReference>